<evidence type="ECO:0000259" key="4">
    <source>
        <dbReference type="PROSITE" id="PS50830"/>
    </source>
</evidence>
<name>A0A2N4TZT3_9BURK</name>
<dbReference type="PANTHER" id="PTHR12302:SF3">
    <property type="entry name" value="SERINE_THREONINE-PROTEIN KINASE 31"/>
    <property type="match status" value="1"/>
</dbReference>
<reference evidence="5 6" key="1">
    <citation type="submission" date="2017-10" db="EMBL/GenBank/DDBJ databases">
        <title>Two draft genome sequences of Pusillimonas sp. strains isolated from a nitrate- and radionuclide-contaminated groundwater in Russia.</title>
        <authorList>
            <person name="Grouzdev D.S."/>
            <person name="Tourova T.P."/>
            <person name="Goeva M.A."/>
            <person name="Babich T.L."/>
            <person name="Sokolova D.S."/>
            <person name="Abdullin R."/>
            <person name="Poltaraus A.B."/>
            <person name="Toshchakov S.V."/>
            <person name="Nazina T.N."/>
        </authorList>
    </citation>
    <scope>NUCLEOTIDE SEQUENCE [LARGE SCALE GENOMIC DNA]</scope>
    <source>
        <strain evidence="5 6">JR1/69-3-13</strain>
    </source>
</reference>
<dbReference type="SMART" id="SM00318">
    <property type="entry name" value="SNc"/>
    <property type="match status" value="1"/>
</dbReference>
<dbReference type="PROSITE" id="PS50830">
    <property type="entry name" value="TNASE_3"/>
    <property type="match status" value="1"/>
</dbReference>
<sequence>MDGTVSGGRRVSASCVTDGPAGYVKVTRLLFCLILASTSGSAAGQICTISSVLDGDSLRVHCSQQEEMTQVRLAQIDAPELRQEHGKASRSFLRFICPVGMKVRIESRGQGQHKHTLGTVICNEINANIAMVMAGHAWAYSRYSPATKMHKLQDKARANHTGLWRRPDPVAPWEFRKMGR</sequence>
<dbReference type="Gene3D" id="2.40.50.90">
    <property type="match status" value="1"/>
</dbReference>
<dbReference type="Proteomes" id="UP000234190">
    <property type="component" value="Unassembled WGS sequence"/>
</dbReference>
<organism evidence="5 6">
    <name type="scientific">Pollutimonas subterranea</name>
    <dbReference type="NCBI Taxonomy" id="2045210"/>
    <lineage>
        <taxon>Bacteria</taxon>
        <taxon>Pseudomonadati</taxon>
        <taxon>Pseudomonadota</taxon>
        <taxon>Betaproteobacteria</taxon>
        <taxon>Burkholderiales</taxon>
        <taxon>Alcaligenaceae</taxon>
        <taxon>Pollutimonas</taxon>
    </lineage>
</organism>
<keyword evidence="1" id="KW-0540">Nuclease</keyword>
<dbReference type="EMBL" id="PDNW01000023">
    <property type="protein sequence ID" value="PLC48261.1"/>
    <property type="molecule type" value="Genomic_DNA"/>
</dbReference>
<feature type="domain" description="TNase-like" evidence="4">
    <location>
        <begin position="43"/>
        <end position="166"/>
    </location>
</feature>
<dbReference type="GO" id="GO:0004519">
    <property type="term" value="F:endonuclease activity"/>
    <property type="evidence" value="ECO:0007669"/>
    <property type="project" value="UniProtKB-KW"/>
</dbReference>
<dbReference type="InterPro" id="IPR016071">
    <property type="entry name" value="Staphylococal_nuclease_OB-fold"/>
</dbReference>
<dbReference type="SUPFAM" id="SSF50199">
    <property type="entry name" value="Staphylococcal nuclease"/>
    <property type="match status" value="1"/>
</dbReference>
<accession>A0A2N4TZT3</accession>
<comment type="caution">
    <text evidence="5">The sequence shown here is derived from an EMBL/GenBank/DDBJ whole genome shotgun (WGS) entry which is preliminary data.</text>
</comment>
<keyword evidence="6" id="KW-1185">Reference proteome</keyword>
<evidence type="ECO:0000256" key="2">
    <source>
        <dbReference type="ARBA" id="ARBA00022759"/>
    </source>
</evidence>
<keyword evidence="3" id="KW-0378">Hydrolase</keyword>
<evidence type="ECO:0000256" key="1">
    <source>
        <dbReference type="ARBA" id="ARBA00022722"/>
    </source>
</evidence>
<dbReference type="GO" id="GO:0016787">
    <property type="term" value="F:hydrolase activity"/>
    <property type="evidence" value="ECO:0007669"/>
    <property type="project" value="UniProtKB-KW"/>
</dbReference>
<dbReference type="Pfam" id="PF00565">
    <property type="entry name" value="SNase"/>
    <property type="match status" value="1"/>
</dbReference>
<evidence type="ECO:0000313" key="5">
    <source>
        <dbReference type="EMBL" id="PLC48261.1"/>
    </source>
</evidence>
<dbReference type="PANTHER" id="PTHR12302">
    <property type="entry name" value="EBNA2 BINDING PROTEIN P100"/>
    <property type="match status" value="1"/>
</dbReference>
<evidence type="ECO:0000313" key="6">
    <source>
        <dbReference type="Proteomes" id="UP000234190"/>
    </source>
</evidence>
<protein>
    <recommendedName>
        <fullName evidence="4">TNase-like domain-containing protein</fullName>
    </recommendedName>
</protein>
<evidence type="ECO:0000256" key="3">
    <source>
        <dbReference type="ARBA" id="ARBA00022801"/>
    </source>
</evidence>
<gene>
    <name evidence="5" type="ORF">CR159_18950</name>
</gene>
<proteinExistence type="predicted"/>
<dbReference type="AlphaFoldDB" id="A0A2N4TZT3"/>
<keyword evidence="2" id="KW-0255">Endonuclease</keyword>
<dbReference type="InterPro" id="IPR035437">
    <property type="entry name" value="SNase_OB-fold_sf"/>
</dbReference>